<dbReference type="EMBL" id="CP002869">
    <property type="protein sequence ID" value="AEI39975.1"/>
    <property type="molecule type" value="Genomic_DNA"/>
</dbReference>
<dbReference type="InterPro" id="IPR009010">
    <property type="entry name" value="Asp_de-COase-like_dom_sf"/>
</dbReference>
<dbReference type="GO" id="GO:0022904">
    <property type="term" value="P:respiratory electron transport chain"/>
    <property type="evidence" value="ECO:0007669"/>
    <property type="project" value="TreeGrafter"/>
</dbReference>
<dbReference type="PATRIC" id="fig|1036673.3.peg.1236"/>
<evidence type="ECO:0000259" key="6">
    <source>
        <dbReference type="PROSITE" id="PS51669"/>
    </source>
</evidence>
<evidence type="ECO:0000256" key="1">
    <source>
        <dbReference type="ARBA" id="ARBA00001942"/>
    </source>
</evidence>
<reference evidence="8" key="1">
    <citation type="submission" date="2011-06" db="EMBL/GenBank/DDBJ databases">
        <title>Complete genome sequence of Paenibacillus mucilaginosus KNP414.</title>
        <authorList>
            <person name="Wang J."/>
            <person name="Hu S."/>
            <person name="Hu X."/>
            <person name="Zhang B."/>
            <person name="Dong D."/>
            <person name="Zhang S."/>
            <person name="Zhao K."/>
            <person name="Wu D."/>
        </authorList>
    </citation>
    <scope>NUCLEOTIDE SEQUENCE [LARGE SCALE GENOMIC DNA]</scope>
    <source>
        <strain evidence="8">KNP414</strain>
    </source>
</reference>
<evidence type="ECO:0000313" key="8">
    <source>
        <dbReference type="Proteomes" id="UP000006620"/>
    </source>
</evidence>
<name>F8FL56_PAEMK</name>
<dbReference type="InterPro" id="IPR006656">
    <property type="entry name" value="Mopterin_OxRdtase"/>
</dbReference>
<proteinExistence type="predicted"/>
<dbReference type="GO" id="GO:0051539">
    <property type="term" value="F:4 iron, 4 sulfur cluster binding"/>
    <property type="evidence" value="ECO:0007669"/>
    <property type="project" value="UniProtKB-KW"/>
</dbReference>
<evidence type="ECO:0000256" key="4">
    <source>
        <dbReference type="ARBA" id="ARBA00023004"/>
    </source>
</evidence>
<dbReference type="Gene3D" id="2.20.25.90">
    <property type="entry name" value="ADC-like domains"/>
    <property type="match status" value="1"/>
</dbReference>
<feature type="domain" description="4Fe-4S Mo/W bis-MGD-type" evidence="6">
    <location>
        <begin position="18"/>
        <end position="76"/>
    </location>
</feature>
<dbReference type="SMART" id="SM00926">
    <property type="entry name" value="Molybdop_Fe4S4"/>
    <property type="match status" value="1"/>
</dbReference>
<dbReference type="Gene3D" id="3.40.50.740">
    <property type="match status" value="1"/>
</dbReference>
<dbReference type="InterPro" id="IPR050123">
    <property type="entry name" value="Prok_molybdopt-oxidoreductase"/>
</dbReference>
<dbReference type="PANTHER" id="PTHR43105">
    <property type="entry name" value="RESPIRATORY NITRATE REDUCTASE"/>
    <property type="match status" value="1"/>
</dbReference>
<dbReference type="InterPro" id="IPR006657">
    <property type="entry name" value="MoPterin_dinucl-bd_dom"/>
</dbReference>
<dbReference type="KEGG" id="pms:KNP414_01411"/>
<reference evidence="7 8" key="2">
    <citation type="journal article" date="2013" name="Genome Announc.">
        <title>Genome Sequence of Growth-Improving Paenibacillus mucilaginosus Strain KNP414.</title>
        <authorList>
            <person name="Lu J.J."/>
            <person name="Wang J.F."/>
            <person name="Hu X.F."/>
        </authorList>
    </citation>
    <scope>NUCLEOTIDE SEQUENCE [LARGE SCALE GENOMIC DNA]</scope>
    <source>
        <strain evidence="7 8">KNP414</strain>
    </source>
</reference>
<evidence type="ECO:0000256" key="3">
    <source>
        <dbReference type="ARBA" id="ARBA00022723"/>
    </source>
</evidence>
<dbReference type="SUPFAM" id="SSF50692">
    <property type="entry name" value="ADC-like"/>
    <property type="match status" value="1"/>
</dbReference>
<dbReference type="HOGENOM" id="CLU_000422_13_4_9"/>
<keyword evidence="4" id="KW-0408">Iron</keyword>
<comment type="cofactor">
    <cofactor evidence="1">
        <name>Mo-bis(molybdopterin guanine dinucleotide)</name>
        <dbReference type="ChEBI" id="CHEBI:60539"/>
    </cofactor>
</comment>
<dbReference type="Proteomes" id="UP000006620">
    <property type="component" value="Chromosome"/>
</dbReference>
<dbReference type="CDD" id="cd00508">
    <property type="entry name" value="MopB_CT_Fdh-Nap-like"/>
    <property type="match status" value="1"/>
</dbReference>
<evidence type="ECO:0000313" key="7">
    <source>
        <dbReference type="EMBL" id="AEI39975.1"/>
    </source>
</evidence>
<dbReference type="GO" id="GO:0003954">
    <property type="term" value="F:NADH dehydrogenase activity"/>
    <property type="evidence" value="ECO:0007669"/>
    <property type="project" value="TreeGrafter"/>
</dbReference>
<dbReference type="GO" id="GO:0016020">
    <property type="term" value="C:membrane"/>
    <property type="evidence" value="ECO:0007669"/>
    <property type="project" value="TreeGrafter"/>
</dbReference>
<organism evidence="7 8">
    <name type="scientific">Paenibacillus mucilaginosus (strain KNP414)</name>
    <dbReference type="NCBI Taxonomy" id="1036673"/>
    <lineage>
        <taxon>Bacteria</taxon>
        <taxon>Bacillati</taxon>
        <taxon>Bacillota</taxon>
        <taxon>Bacilli</taxon>
        <taxon>Bacillales</taxon>
        <taxon>Paenibacillaceae</taxon>
        <taxon>Paenibacillus</taxon>
    </lineage>
</organism>
<dbReference type="GO" id="GO:0043546">
    <property type="term" value="F:molybdopterin cofactor binding"/>
    <property type="evidence" value="ECO:0007669"/>
    <property type="project" value="InterPro"/>
</dbReference>
<dbReference type="SUPFAM" id="SSF53706">
    <property type="entry name" value="Formate dehydrogenase/DMSO reductase, domains 1-3"/>
    <property type="match status" value="1"/>
</dbReference>
<dbReference type="GO" id="GO:0046872">
    <property type="term" value="F:metal ion binding"/>
    <property type="evidence" value="ECO:0007669"/>
    <property type="project" value="UniProtKB-KW"/>
</dbReference>
<dbReference type="AlphaFoldDB" id="F8FL56"/>
<evidence type="ECO:0000256" key="5">
    <source>
        <dbReference type="ARBA" id="ARBA00023014"/>
    </source>
</evidence>
<dbReference type="Pfam" id="PF00384">
    <property type="entry name" value="Molybdopterin"/>
    <property type="match status" value="1"/>
</dbReference>
<accession>F8FL56</accession>
<keyword evidence="5" id="KW-0411">Iron-sulfur</keyword>
<dbReference type="Pfam" id="PF04879">
    <property type="entry name" value="Molybdop_Fe4S4"/>
    <property type="match status" value="1"/>
</dbReference>
<sequence length="734" mass="82525">MPKDKFFKVIENRTHPGEKLVDTHCSYCGMQCGMKLRVDTSTNRIIGVEPRYDWPVTLGKMCPKGVTAYQQTNHDDRLLKPLIRDDRSLRGTKMGFREATWEEAYELIVRKFQELQSGFGKDSLSVFSGVSMTNEKCYLTGKFARVALQTRYIDYNGRFCMSSAAAGFMRTFGVDRGSTLPWTDLHETDCLFIAGSNTAECHPTSMFRVWEVQNRGGYLIVADPRETPIARRADVHLDLRPGTDLALANCMVNLLIQGGYADREFVEKHTNGFDAMLEVVKQFTPEYTSEITGVATEKLIRAAEIYGKAPNAVVMFARGIEQQHKGVDNVSAYTNMSLVTGKIGRPKSGVATFTGQGNGQGGREHGQKADALPGYRKIANPKHVEEVCKVWGITPEEMPQPGVSAYEMFGLMQDKTIRGLYLLCSNPAVSAPNLNEVRAALMNLDFMVCCDMFLSESAEFADVVLPTVTWSEDEGTVTNLEGRIIKINKAQEPLGESKPDWEIQVELAERLGRGQYFRHLKTARDINDEFRLASKGGYADYYGATWEKIEEQQGVFWPCRDEADPGTPHMFLDKKFYHPDGKALLCALPYRPPAEEPCGDYPLRMTTGRVVYHYLSGNQTRRIPFLRDMCPEPFVEVHPETAKRYGIAHEEMVRVRTRRGEAEFKVKITEAIRRDTVFVPYHFGHEKSVNLLTIAALDPTSKMPEFKACAAEIEKLTAAPAAQAQEPIKEVIQT</sequence>
<protein>
    <submittedName>
        <fullName evidence="7">Probable nitrate reductase</fullName>
    </submittedName>
</protein>
<dbReference type="InterPro" id="IPR006963">
    <property type="entry name" value="Mopterin_OxRdtase_4Fe-4S_dom"/>
</dbReference>
<evidence type="ECO:0000256" key="2">
    <source>
        <dbReference type="ARBA" id="ARBA00022485"/>
    </source>
</evidence>
<dbReference type="Gene3D" id="2.40.40.20">
    <property type="match status" value="1"/>
</dbReference>
<dbReference type="RefSeq" id="WP_013915137.1">
    <property type="nucleotide sequence ID" value="NC_015690.1"/>
</dbReference>
<dbReference type="PANTHER" id="PTHR43105:SF10">
    <property type="entry name" value="NADH-QUINONE OXIDOREDUCTASE SUBUNIT G"/>
    <property type="match status" value="1"/>
</dbReference>
<keyword evidence="2" id="KW-0004">4Fe-4S</keyword>
<gene>
    <name evidence="7" type="ordered locus">KNP414_01411</name>
</gene>
<dbReference type="PROSITE" id="PS51669">
    <property type="entry name" value="4FE4S_MOW_BIS_MGD"/>
    <property type="match status" value="1"/>
</dbReference>
<dbReference type="Pfam" id="PF01568">
    <property type="entry name" value="Molydop_binding"/>
    <property type="match status" value="1"/>
</dbReference>
<dbReference type="Gene3D" id="3.40.228.10">
    <property type="entry name" value="Dimethylsulfoxide Reductase, domain 2"/>
    <property type="match status" value="1"/>
</dbReference>
<keyword evidence="3" id="KW-0479">Metal-binding</keyword>